<keyword evidence="1" id="KW-1133">Transmembrane helix</keyword>
<proteinExistence type="predicted"/>
<organism evidence="2 3">
    <name type="scientific">Popillia japonica</name>
    <name type="common">Japanese beetle</name>
    <dbReference type="NCBI Taxonomy" id="7064"/>
    <lineage>
        <taxon>Eukaryota</taxon>
        <taxon>Metazoa</taxon>
        <taxon>Ecdysozoa</taxon>
        <taxon>Arthropoda</taxon>
        <taxon>Hexapoda</taxon>
        <taxon>Insecta</taxon>
        <taxon>Pterygota</taxon>
        <taxon>Neoptera</taxon>
        <taxon>Endopterygota</taxon>
        <taxon>Coleoptera</taxon>
        <taxon>Polyphaga</taxon>
        <taxon>Scarabaeiformia</taxon>
        <taxon>Scarabaeidae</taxon>
        <taxon>Rutelinae</taxon>
        <taxon>Popillia</taxon>
    </lineage>
</organism>
<comment type="caution">
    <text evidence="2">The sequence shown here is derived from an EMBL/GenBank/DDBJ whole genome shotgun (WGS) entry which is preliminary data.</text>
</comment>
<dbReference type="Proteomes" id="UP001458880">
    <property type="component" value="Unassembled WGS sequence"/>
</dbReference>
<keyword evidence="1" id="KW-0472">Membrane</keyword>
<reference evidence="2 3" key="1">
    <citation type="journal article" date="2024" name="BMC Genomics">
        <title>De novo assembly and annotation of Popillia japonica's genome with initial clues to its potential as an invasive pest.</title>
        <authorList>
            <person name="Cucini C."/>
            <person name="Boschi S."/>
            <person name="Funari R."/>
            <person name="Cardaioli E."/>
            <person name="Iannotti N."/>
            <person name="Marturano G."/>
            <person name="Paoli F."/>
            <person name="Bruttini M."/>
            <person name="Carapelli A."/>
            <person name="Frati F."/>
            <person name="Nardi F."/>
        </authorList>
    </citation>
    <scope>NUCLEOTIDE SEQUENCE [LARGE SCALE GENOMIC DNA]</scope>
    <source>
        <strain evidence="2">DMR45628</strain>
    </source>
</reference>
<sequence>MKKSKHILEICWLLNLNEEYLPPMKNISPEENYSIGINSKIESDSDEIDSEETAFDKNNDYFSTKDETKWLTILVPKMKPNGIKALILLLVNELIILFVTHLWRGPKKLQKYCL</sequence>
<evidence type="ECO:0000256" key="1">
    <source>
        <dbReference type="SAM" id="Phobius"/>
    </source>
</evidence>
<dbReference type="EMBL" id="JASPKY010000421">
    <property type="protein sequence ID" value="KAK9701132.1"/>
    <property type="molecule type" value="Genomic_DNA"/>
</dbReference>
<name>A0AAW1JD56_POPJA</name>
<dbReference type="AlphaFoldDB" id="A0AAW1JD56"/>
<gene>
    <name evidence="2" type="ORF">QE152_g30798</name>
</gene>
<protein>
    <submittedName>
        <fullName evidence="2">Uncharacterized protein</fullName>
    </submittedName>
</protein>
<feature type="transmembrane region" description="Helical" evidence="1">
    <location>
        <begin position="85"/>
        <end position="103"/>
    </location>
</feature>
<keyword evidence="1" id="KW-0812">Transmembrane</keyword>
<evidence type="ECO:0000313" key="2">
    <source>
        <dbReference type="EMBL" id="KAK9701132.1"/>
    </source>
</evidence>
<evidence type="ECO:0000313" key="3">
    <source>
        <dbReference type="Proteomes" id="UP001458880"/>
    </source>
</evidence>
<accession>A0AAW1JD56</accession>
<keyword evidence="3" id="KW-1185">Reference proteome</keyword>